<sequence length="67" mass="7517">MTIYLGIIIVRIHQLIMQGGLARLPAGRQGWLKTKVICKCKHFINKIINYGRDYSNSAGSGKARSRT</sequence>
<reference evidence="1 2" key="1">
    <citation type="submission" date="2017-09" db="EMBL/GenBank/DDBJ databases">
        <title>Depth-based differentiation of microbial function through sediment-hosted aquifers and enrichment of novel symbionts in the deep terrestrial subsurface.</title>
        <authorList>
            <person name="Probst A.J."/>
            <person name="Ladd B."/>
            <person name="Jarett J.K."/>
            <person name="Geller-Mcgrath D.E."/>
            <person name="Sieber C.M."/>
            <person name="Emerson J.B."/>
            <person name="Anantharaman K."/>
            <person name="Thomas B.C."/>
            <person name="Malmstrom R."/>
            <person name="Stieglmeier M."/>
            <person name="Klingl A."/>
            <person name="Woyke T."/>
            <person name="Ryan C.M."/>
            <person name="Banfield J.F."/>
        </authorList>
    </citation>
    <scope>NUCLEOTIDE SEQUENCE [LARGE SCALE GENOMIC DNA]</scope>
    <source>
        <strain evidence="1">CG23_combo_of_CG06-09_8_20_14_all_41_73</strain>
    </source>
</reference>
<protein>
    <submittedName>
        <fullName evidence="1">Uncharacterized protein</fullName>
    </submittedName>
</protein>
<evidence type="ECO:0000313" key="1">
    <source>
        <dbReference type="EMBL" id="PIP50698.1"/>
    </source>
</evidence>
<gene>
    <name evidence="1" type="ORF">COX11_02775</name>
</gene>
<accession>A0A2H0B1A2</accession>
<dbReference type="AlphaFoldDB" id="A0A2H0B1A2"/>
<feature type="non-terminal residue" evidence="1">
    <location>
        <position position="67"/>
    </location>
</feature>
<evidence type="ECO:0000313" key="2">
    <source>
        <dbReference type="Proteomes" id="UP000230671"/>
    </source>
</evidence>
<proteinExistence type="predicted"/>
<dbReference type="EMBL" id="PCSO01000114">
    <property type="protein sequence ID" value="PIP50698.1"/>
    <property type="molecule type" value="Genomic_DNA"/>
</dbReference>
<comment type="caution">
    <text evidence="1">The sequence shown here is derived from an EMBL/GenBank/DDBJ whole genome shotgun (WGS) entry which is preliminary data.</text>
</comment>
<organism evidence="1 2">
    <name type="scientific">Candidatus Berkelbacteria bacterium CG23_combo_of_CG06-09_8_20_14_all_41_73</name>
    <dbReference type="NCBI Taxonomy" id="1974519"/>
    <lineage>
        <taxon>Bacteria</taxon>
        <taxon>Candidatus Berkelbacteria</taxon>
    </lineage>
</organism>
<name>A0A2H0B1A2_9BACT</name>
<dbReference type="Proteomes" id="UP000230671">
    <property type="component" value="Unassembled WGS sequence"/>
</dbReference>